<evidence type="ECO:0000313" key="3">
    <source>
        <dbReference type="Proteomes" id="UP000543174"/>
    </source>
</evidence>
<dbReference type="EMBL" id="JACJHT010000036">
    <property type="protein sequence ID" value="MBA9043238.1"/>
    <property type="molecule type" value="Genomic_DNA"/>
</dbReference>
<evidence type="ECO:0000256" key="1">
    <source>
        <dbReference type="SAM" id="Phobius"/>
    </source>
</evidence>
<keyword evidence="1" id="KW-0812">Transmembrane</keyword>
<dbReference type="RefSeq" id="WP_182528351.1">
    <property type="nucleotide sequence ID" value="NZ_CP174612.1"/>
</dbReference>
<dbReference type="Proteomes" id="UP000543174">
    <property type="component" value="Unassembled WGS sequence"/>
</dbReference>
<keyword evidence="1" id="KW-1133">Transmembrane helix</keyword>
<feature type="transmembrane region" description="Helical" evidence="1">
    <location>
        <begin position="6"/>
        <end position="28"/>
    </location>
</feature>
<keyword evidence="3" id="KW-1185">Reference proteome</keyword>
<gene>
    <name evidence="2" type="ORF">HNP21_006434</name>
</gene>
<dbReference type="Pfam" id="PF12841">
    <property type="entry name" value="YvrJ"/>
    <property type="match status" value="1"/>
</dbReference>
<dbReference type="AlphaFoldDB" id="A0A7W3NHR6"/>
<accession>A0A7W3NHR6</accession>
<evidence type="ECO:0008006" key="4">
    <source>
        <dbReference type="Google" id="ProtNLM"/>
    </source>
</evidence>
<reference evidence="2" key="1">
    <citation type="submission" date="2020-08" db="EMBL/GenBank/DDBJ databases">
        <title>Functional genomics of gut bacteria from endangered species of beetles.</title>
        <authorList>
            <person name="Carlos-Shanley C."/>
        </authorList>
    </citation>
    <scope>NUCLEOTIDE SEQUENCE [LARGE SCALE GENOMIC DNA]</scope>
    <source>
        <strain evidence="2">S00060</strain>
    </source>
</reference>
<keyword evidence="1" id="KW-0472">Membrane</keyword>
<name>A0A7W3NHR6_PRIAR</name>
<evidence type="ECO:0000313" key="2">
    <source>
        <dbReference type="EMBL" id="MBA9043238.1"/>
    </source>
</evidence>
<organism evidence="2 3">
    <name type="scientific">Priestia aryabhattai</name>
    <name type="common">Bacillus aryabhattai</name>
    <dbReference type="NCBI Taxonomy" id="412384"/>
    <lineage>
        <taxon>Bacteria</taxon>
        <taxon>Bacillati</taxon>
        <taxon>Bacillota</taxon>
        <taxon>Bacilli</taxon>
        <taxon>Bacillales</taxon>
        <taxon>Bacillaceae</taxon>
        <taxon>Priestia</taxon>
    </lineage>
</organism>
<comment type="caution">
    <text evidence="2">The sequence shown here is derived from an EMBL/GenBank/DDBJ whole genome shotgun (WGS) entry which is preliminary data.</text>
</comment>
<protein>
    <recommendedName>
        <fullName evidence="4">YvrJ family protein</fullName>
    </recommendedName>
</protein>
<sequence length="56" mass="6428">MDIQSIPAFVQIIANYGFPAFISFYLLFRLEVKLEKITQATTELVSIIKDFQKEAS</sequence>
<proteinExistence type="predicted"/>
<dbReference type="InterPro" id="IPR024419">
    <property type="entry name" value="YvrJ"/>
</dbReference>